<evidence type="ECO:0000313" key="2">
    <source>
        <dbReference type="EMBL" id="EUJ31786.1"/>
    </source>
</evidence>
<organism evidence="2 3">
    <name type="scientific">Listeria floridensis FSL S10-1187</name>
    <dbReference type="NCBI Taxonomy" id="1265817"/>
    <lineage>
        <taxon>Bacteria</taxon>
        <taxon>Bacillati</taxon>
        <taxon>Bacillota</taxon>
        <taxon>Bacilli</taxon>
        <taxon>Bacillales</taxon>
        <taxon>Listeriaceae</taxon>
        <taxon>Listeria</taxon>
    </lineage>
</organism>
<keyword evidence="3" id="KW-1185">Reference proteome</keyword>
<reference evidence="2 3" key="1">
    <citation type="journal article" date="2014" name="Int. J. Syst. Evol. Microbiol.">
        <title>Listeria floridensis sp. nov., Listeria aquatica sp. nov., Listeria cornellensis sp. nov., Listeria riparia sp. nov. and Listeria grandensis sp. nov., from agricultural and natural environments.</title>
        <authorList>
            <person name="den Bakker H.C."/>
            <person name="Warchocki S."/>
            <person name="Wright E.M."/>
            <person name="Allred A.F."/>
            <person name="Ahlstrom C."/>
            <person name="Manuel C.S."/>
            <person name="Stasiewicz M.J."/>
            <person name="Burrell A."/>
            <person name="Roof S."/>
            <person name="Strawn L."/>
            <person name="Fortes E.D."/>
            <person name="Nightingale K.K."/>
            <person name="Kephart D."/>
            <person name="Wiedmann M."/>
        </authorList>
    </citation>
    <scope>NUCLEOTIDE SEQUENCE [LARGE SCALE GENOMIC DNA]</scope>
    <source>
        <strain evidence="2 3">FSL S10-1187</strain>
    </source>
</reference>
<dbReference type="InterPro" id="IPR005531">
    <property type="entry name" value="Asp23"/>
</dbReference>
<dbReference type="PANTHER" id="PTHR34297:SF1">
    <property type="entry name" value="ASP23_GLS24 FAMILY ENVELOPE STRESS RESPONSE PROTEIN"/>
    <property type="match status" value="1"/>
</dbReference>
<dbReference type="EMBL" id="AODF01000015">
    <property type="protein sequence ID" value="EUJ31786.1"/>
    <property type="molecule type" value="Genomic_DNA"/>
</dbReference>
<dbReference type="Pfam" id="PF03780">
    <property type="entry name" value="Asp23"/>
    <property type="match status" value="1"/>
</dbReference>
<evidence type="ECO:0008006" key="4">
    <source>
        <dbReference type="Google" id="ProtNLM"/>
    </source>
</evidence>
<comment type="caution">
    <text evidence="2">The sequence shown here is derived from an EMBL/GenBank/DDBJ whole genome shotgun (WGS) entry which is preliminary data.</text>
</comment>
<dbReference type="RefSeq" id="WP_036097290.1">
    <property type="nucleotide sequence ID" value="NZ_AODF01000015.1"/>
</dbReference>
<sequence>MAYTKDLRKGQDEPLGKIEIAPEVIGVIAGLAASEVDYVASMQGGFASEMRERLGGAVNYRKGVKIDLVEDGILVDLYCTVLFGASIPIVAENVQNAVRGTIFDMTGLNVLEVNVHIVGVQFEKTEALSLDDLTF</sequence>
<evidence type="ECO:0000256" key="1">
    <source>
        <dbReference type="ARBA" id="ARBA00005721"/>
    </source>
</evidence>
<comment type="similarity">
    <text evidence="1">Belongs to the asp23 family.</text>
</comment>
<evidence type="ECO:0000313" key="3">
    <source>
        <dbReference type="Proteomes" id="UP000019249"/>
    </source>
</evidence>
<gene>
    <name evidence="2" type="ORF">MFLO_08242</name>
</gene>
<proteinExistence type="inferred from homology"/>
<dbReference type="PANTHER" id="PTHR34297">
    <property type="entry name" value="HYPOTHETICAL CYTOSOLIC PROTEIN-RELATED"/>
    <property type="match status" value="1"/>
</dbReference>
<name>A0ABN0REY3_9LIST</name>
<protein>
    <recommendedName>
        <fullName evidence="4">Alkaline shock protein</fullName>
    </recommendedName>
</protein>
<accession>A0ABN0REY3</accession>
<dbReference type="Proteomes" id="UP000019249">
    <property type="component" value="Unassembled WGS sequence"/>
</dbReference>